<evidence type="ECO:0000313" key="5">
    <source>
        <dbReference type="EMBL" id="MFC0269719.1"/>
    </source>
</evidence>
<feature type="domain" description="LapB rubredoxin metal binding" evidence="4">
    <location>
        <begin position="363"/>
        <end position="390"/>
    </location>
</feature>
<keyword evidence="6" id="KW-1185">Reference proteome</keyword>
<name>A0ABV6G7R7_9GAMM</name>
<feature type="binding site" evidence="2">
    <location>
        <position position="365"/>
    </location>
    <ligand>
        <name>Fe cation</name>
        <dbReference type="ChEBI" id="CHEBI:24875"/>
    </ligand>
</feature>
<evidence type="ECO:0000256" key="3">
    <source>
        <dbReference type="SAM" id="Phobius"/>
    </source>
</evidence>
<dbReference type="InterPro" id="IPR011990">
    <property type="entry name" value="TPR-like_helical_dom_sf"/>
</dbReference>
<dbReference type="HAMAP" id="MF_00994">
    <property type="entry name" value="LPS_assembly_LapB"/>
    <property type="match status" value="1"/>
</dbReference>
<reference evidence="5 6" key="1">
    <citation type="submission" date="2024-09" db="EMBL/GenBank/DDBJ databases">
        <authorList>
            <person name="Sun Q."/>
            <person name="Mori K."/>
        </authorList>
    </citation>
    <scope>NUCLEOTIDE SEQUENCE [LARGE SCALE GENOMIC DNA]</scope>
    <source>
        <strain evidence="5 6">CCM 7415</strain>
    </source>
</reference>
<keyword evidence="2 3" id="KW-0472">Membrane</keyword>
<evidence type="ECO:0000259" key="4">
    <source>
        <dbReference type="Pfam" id="PF18073"/>
    </source>
</evidence>
<dbReference type="Proteomes" id="UP001589814">
    <property type="component" value="Unassembled WGS sequence"/>
</dbReference>
<feature type="binding site" evidence="2">
    <location>
        <position position="368"/>
    </location>
    <ligand>
        <name>Fe cation</name>
        <dbReference type="ChEBI" id="CHEBI:24875"/>
    </ligand>
</feature>
<organism evidence="5 6">
    <name type="scientific">Kushneria aurantia</name>
    <dbReference type="NCBI Taxonomy" id="504092"/>
    <lineage>
        <taxon>Bacteria</taxon>
        <taxon>Pseudomonadati</taxon>
        <taxon>Pseudomonadota</taxon>
        <taxon>Gammaproteobacteria</taxon>
        <taxon>Oceanospirillales</taxon>
        <taxon>Halomonadaceae</taxon>
        <taxon>Kushneria</taxon>
    </lineage>
</organism>
<dbReference type="EMBL" id="JBHLVX010000067">
    <property type="protein sequence ID" value="MFC0269719.1"/>
    <property type="molecule type" value="Genomic_DNA"/>
</dbReference>
<comment type="similarity">
    <text evidence="2">Belongs to the LapB family.</text>
</comment>
<feature type="transmembrane region" description="Helical" evidence="3">
    <location>
        <begin position="6"/>
        <end position="23"/>
    </location>
</feature>
<evidence type="ECO:0000256" key="1">
    <source>
        <dbReference type="ARBA" id="ARBA00022723"/>
    </source>
</evidence>
<feature type="binding site" evidence="2">
    <location>
        <position position="379"/>
    </location>
    <ligand>
        <name>Fe cation</name>
        <dbReference type="ChEBI" id="CHEBI:24875"/>
    </ligand>
</feature>
<keyword evidence="2" id="KW-1003">Cell membrane</keyword>
<keyword evidence="2" id="KW-0997">Cell inner membrane</keyword>
<dbReference type="NCBIfam" id="NF008757">
    <property type="entry name" value="PRK11788.1-5"/>
    <property type="match status" value="1"/>
</dbReference>
<keyword evidence="1 2" id="KW-0479">Metal-binding</keyword>
<sequence length="397" mass="45534">MPDPGLLLILVAAIGIGWWLGRMERRHYRYHGRRLHRADQLSRDYFVGLNFLLNEQHDRAIETFVQALEVNGDTIDTHIALGNLFRMRGEADRAVRIHQNLLARPALSIEQSEQVQLELAQDFMHLGVLDRAERLLASLSADCENDQTRNAARRLMVDLFEREKEWQAALNVALPHLIRHHSTLRSAAAHWLCELAEQDIEQGSPGGARKRLKQAMSIDAGCVRANWLNADIEHRAGHYRAEIRFLGRIREQDSDMVPITLAPIERAFDLLEDEQGLIDFLREQLAHAPYVSFVLLLAERLRQREGAASATALVSEQLQRHPSLRGIDYLMDLYLQQAVDDEVAHLSLLKRHTEQLMAQRSRFRCKSCGFQGDRLHWHCPSCRRWGTIKPITGLEGE</sequence>
<feature type="binding site" evidence="2">
    <location>
        <position position="382"/>
    </location>
    <ligand>
        <name>Fe cation</name>
        <dbReference type="ChEBI" id="CHEBI:24875"/>
    </ligand>
</feature>
<keyword evidence="2 3" id="KW-1133">Transmembrane helix</keyword>
<dbReference type="InterPro" id="IPR041166">
    <property type="entry name" value="Rubredoxin_2"/>
</dbReference>
<dbReference type="SUPFAM" id="SSF48452">
    <property type="entry name" value="TPR-like"/>
    <property type="match status" value="1"/>
</dbReference>
<feature type="topological domain" description="Cytoplasmic" evidence="2">
    <location>
        <begin position="25"/>
        <end position="397"/>
    </location>
</feature>
<comment type="function">
    <text evidence="2">Modulates cellular lipopolysaccharide (LPS) levels by regulating LpxC, which is involved in lipid A biosynthesis. May act by modulating the proteolytic activity of FtsH towards LpxC. May also coordinate assembly of proteins involved in LPS synthesis at the plasma membrane.</text>
</comment>
<protein>
    <recommendedName>
        <fullName evidence="2">Lipopolysaccharide assembly protein B</fullName>
    </recommendedName>
</protein>
<dbReference type="RefSeq" id="WP_019951986.1">
    <property type="nucleotide sequence ID" value="NZ_JBHLVX010000067.1"/>
</dbReference>
<evidence type="ECO:0000313" key="6">
    <source>
        <dbReference type="Proteomes" id="UP001589814"/>
    </source>
</evidence>
<keyword evidence="2 3" id="KW-0812">Transmembrane</keyword>
<dbReference type="InterPro" id="IPR030865">
    <property type="entry name" value="LapB"/>
</dbReference>
<dbReference type="Pfam" id="PF18073">
    <property type="entry name" value="Zn_ribbon_LapB"/>
    <property type="match status" value="1"/>
</dbReference>
<evidence type="ECO:0000256" key="2">
    <source>
        <dbReference type="HAMAP-Rule" id="MF_00994"/>
    </source>
</evidence>
<comment type="subcellular location">
    <subcellularLocation>
        <location evidence="2">Cell inner membrane</location>
        <topology evidence="2">Single-pass membrane protein</topology>
        <orientation evidence="2">Cytoplasmic side</orientation>
    </subcellularLocation>
</comment>
<keyword evidence="2" id="KW-0802">TPR repeat</keyword>
<gene>
    <name evidence="2 5" type="primary">lapB</name>
    <name evidence="5" type="ORF">ACFFHW_17285</name>
</gene>
<accession>A0ABV6G7R7</accession>
<dbReference type="Gene3D" id="1.25.40.10">
    <property type="entry name" value="Tetratricopeptide repeat domain"/>
    <property type="match status" value="1"/>
</dbReference>
<keyword evidence="2" id="KW-0677">Repeat</keyword>
<keyword evidence="2" id="KW-0408">Iron</keyword>
<comment type="caution">
    <text evidence="5">The sequence shown here is derived from an EMBL/GenBank/DDBJ whole genome shotgun (WGS) entry which is preliminary data.</text>
</comment>
<proteinExistence type="inferred from homology"/>